<keyword evidence="2" id="KW-0472">Membrane</keyword>
<feature type="compositionally biased region" description="Polar residues" evidence="1">
    <location>
        <begin position="318"/>
        <end position="328"/>
    </location>
</feature>
<evidence type="ECO:0000256" key="3">
    <source>
        <dbReference type="SAM" id="SignalP"/>
    </source>
</evidence>
<evidence type="ECO:0000313" key="5">
    <source>
        <dbReference type="Proteomes" id="UP001142393"/>
    </source>
</evidence>
<feature type="transmembrane region" description="Helical" evidence="2">
    <location>
        <begin position="418"/>
        <end position="442"/>
    </location>
</feature>
<feature type="compositionally biased region" description="Polar residues" evidence="1">
    <location>
        <begin position="386"/>
        <end position="411"/>
    </location>
</feature>
<comment type="caution">
    <text evidence="4">The sequence shown here is derived from an EMBL/GenBank/DDBJ whole genome shotgun (WGS) entry which is preliminary data.</text>
</comment>
<evidence type="ECO:0000256" key="1">
    <source>
        <dbReference type="SAM" id="MobiDB-lite"/>
    </source>
</evidence>
<feature type="region of interest" description="Disordered" evidence="1">
    <location>
        <begin position="318"/>
        <end position="340"/>
    </location>
</feature>
<accession>A0A9W8P2T8</accession>
<organism evidence="4 5">
    <name type="scientific">Lentinula detonsa</name>
    <dbReference type="NCBI Taxonomy" id="2804962"/>
    <lineage>
        <taxon>Eukaryota</taxon>
        <taxon>Fungi</taxon>
        <taxon>Dikarya</taxon>
        <taxon>Basidiomycota</taxon>
        <taxon>Agaricomycotina</taxon>
        <taxon>Agaricomycetes</taxon>
        <taxon>Agaricomycetidae</taxon>
        <taxon>Agaricales</taxon>
        <taxon>Marasmiineae</taxon>
        <taxon>Omphalotaceae</taxon>
        <taxon>Lentinula</taxon>
    </lineage>
</organism>
<feature type="region of interest" description="Disordered" evidence="1">
    <location>
        <begin position="632"/>
        <end position="652"/>
    </location>
</feature>
<proteinExistence type="predicted"/>
<keyword evidence="2" id="KW-0812">Transmembrane</keyword>
<feature type="compositionally biased region" description="Low complexity" evidence="1">
    <location>
        <begin position="244"/>
        <end position="258"/>
    </location>
</feature>
<reference evidence="4 5" key="1">
    <citation type="journal article" date="2023" name="Proc. Natl. Acad. Sci. U.S.A.">
        <title>A global phylogenomic analysis of the shiitake genus Lentinula.</title>
        <authorList>
            <person name="Sierra-Patev S."/>
            <person name="Min B."/>
            <person name="Naranjo-Ortiz M."/>
            <person name="Looney B."/>
            <person name="Konkel Z."/>
            <person name="Slot J.C."/>
            <person name="Sakamoto Y."/>
            <person name="Steenwyk J.L."/>
            <person name="Rokas A."/>
            <person name="Carro J."/>
            <person name="Camarero S."/>
            <person name="Ferreira P."/>
            <person name="Molpeceres G."/>
            <person name="Ruiz-Duenas F.J."/>
            <person name="Serrano A."/>
            <person name="Henrissat B."/>
            <person name="Drula E."/>
            <person name="Hughes K.W."/>
            <person name="Mata J.L."/>
            <person name="Ishikawa N.K."/>
            <person name="Vargas-Isla R."/>
            <person name="Ushijima S."/>
            <person name="Smith C.A."/>
            <person name="Donoghue J."/>
            <person name="Ahrendt S."/>
            <person name="Andreopoulos W."/>
            <person name="He G."/>
            <person name="LaButti K."/>
            <person name="Lipzen A."/>
            <person name="Ng V."/>
            <person name="Riley R."/>
            <person name="Sandor L."/>
            <person name="Barry K."/>
            <person name="Martinez A.T."/>
            <person name="Xiao Y."/>
            <person name="Gibbons J.G."/>
            <person name="Terashima K."/>
            <person name="Grigoriev I.V."/>
            <person name="Hibbett D."/>
        </authorList>
    </citation>
    <scope>NUCLEOTIDE SEQUENCE [LARGE SCALE GENOMIC DNA]</scope>
    <source>
        <strain evidence="4 5">TFB7810</strain>
    </source>
</reference>
<dbReference type="EMBL" id="JANVFU010000005">
    <property type="protein sequence ID" value="KAJ3745705.1"/>
    <property type="molecule type" value="Genomic_DNA"/>
</dbReference>
<feature type="region of interest" description="Disordered" evidence="1">
    <location>
        <begin position="126"/>
        <end position="173"/>
    </location>
</feature>
<feature type="compositionally biased region" description="Polar residues" evidence="1">
    <location>
        <begin position="156"/>
        <end position="165"/>
    </location>
</feature>
<gene>
    <name evidence="4" type="ORF">DFH05DRAFT_1045142</name>
</gene>
<feature type="chain" id="PRO_5040948456" evidence="3">
    <location>
        <begin position="24"/>
        <end position="749"/>
    </location>
</feature>
<keyword evidence="3" id="KW-0732">Signal</keyword>
<feature type="signal peptide" evidence="3">
    <location>
        <begin position="1"/>
        <end position="23"/>
    </location>
</feature>
<keyword evidence="2" id="KW-1133">Transmembrane helix</keyword>
<feature type="region of interest" description="Disordered" evidence="1">
    <location>
        <begin position="218"/>
        <end position="262"/>
    </location>
</feature>
<feature type="region of interest" description="Disordered" evidence="1">
    <location>
        <begin position="375"/>
        <end position="411"/>
    </location>
</feature>
<feature type="region of interest" description="Disordered" evidence="1">
    <location>
        <begin position="467"/>
        <end position="505"/>
    </location>
</feature>
<name>A0A9W8P2T8_9AGAR</name>
<feature type="compositionally biased region" description="Low complexity" evidence="1">
    <location>
        <begin position="127"/>
        <end position="155"/>
    </location>
</feature>
<evidence type="ECO:0000313" key="4">
    <source>
        <dbReference type="EMBL" id="KAJ3745705.1"/>
    </source>
</evidence>
<dbReference type="AlphaFoldDB" id="A0A9W8P2T8"/>
<evidence type="ECO:0000256" key="2">
    <source>
        <dbReference type="SAM" id="Phobius"/>
    </source>
</evidence>
<feature type="compositionally biased region" description="Low complexity" evidence="1">
    <location>
        <begin position="218"/>
        <end position="230"/>
    </location>
</feature>
<dbReference type="Proteomes" id="UP001142393">
    <property type="component" value="Unassembled WGS sequence"/>
</dbReference>
<sequence length="749" mass="79457">MTLLFRFLRLYAFSSLFYHLVGALHLSLPPNFDPCLLRNLSWLREPGDPQDIGLFLEDLAQNIKQAIPAIGLSAGLSTEQGTAQISPSHSGDFAIRAEDNNGSLISSLPITIPDCTTGSTLVKTSISKSTEPTATSSSSIPSVTAVSSPSSKFSSRTVLTTSPAVTSKGSSSMSSLSLSNFPLSLNISFSSSPNPNKPKPSATITPLNSTGLAASFSKTHSWTSSSSTPSKNGPQKGGPLSVMPTATSTWPPISSPSSNVGPSIVKTSPSSIISVGFSHSPTTIIQATALPISIDESTFSTSDFETLIGGLSSSANFGSPGSATTTAPHESPSNSNSSPGIITHALATALENPGSISSTTNLHTASVESTEISSLAPTISLPPTPTLQSIPTSTASQNSPGSSPDPQNIQQTMSQPSAIAGVTIGAIILTVVMSLLITLCMIKRRRKRRFNDRISRKSLNPFLYQAVSSSGSQGQSRDHTTTGVLSDPESAPVQEISEADSRPSRRGWNLKAQLRKWRSSNGVIEPFIIPRIGRHTAGMREVTGSRRMEAQDFDGDSGNLSEMQEERSFLRSSSVLSVATSTTARMSSVMTRSSPSDPEYQINRLHGSLNYHHHHHRTQSPLEDSLNARFYPESSNSRRHGNGSGGKGSSTTTTAVARADYPAALPHSTSSPHARSPLPSYNSFNSPLAMASEAPQLKRMSFQSSWANDPFLSNQELERLAADEDEADWAMDGFLEPIAPDDLPPAYNN</sequence>
<keyword evidence="5" id="KW-1185">Reference proteome</keyword>
<protein>
    <submittedName>
        <fullName evidence="4">Uncharacterized protein</fullName>
    </submittedName>
</protein>